<dbReference type="OrthoDB" id="9808822at2"/>
<dbReference type="eggNOG" id="COG0523">
    <property type="taxonomic scope" value="Bacteria"/>
</dbReference>
<accession>F5YKH3</accession>
<proteinExistence type="predicted"/>
<dbReference type="Pfam" id="PF02492">
    <property type="entry name" value="cobW"/>
    <property type="match status" value="1"/>
</dbReference>
<dbReference type="STRING" id="545694.TREPR_1961"/>
<gene>
    <name evidence="2" type="ordered locus">TREPR_1961</name>
</gene>
<dbReference type="Proteomes" id="UP000009223">
    <property type="component" value="Chromosome"/>
</dbReference>
<dbReference type="InterPro" id="IPR003495">
    <property type="entry name" value="CobW/HypB/UreG_nucleotide-bd"/>
</dbReference>
<dbReference type="InterPro" id="IPR027417">
    <property type="entry name" value="P-loop_NTPase"/>
</dbReference>
<keyword evidence="3" id="KW-1185">Reference proteome</keyword>
<dbReference type="PANTHER" id="PTHR13748">
    <property type="entry name" value="COBW-RELATED"/>
    <property type="match status" value="1"/>
</dbReference>
<dbReference type="GO" id="GO:0005737">
    <property type="term" value="C:cytoplasm"/>
    <property type="evidence" value="ECO:0007669"/>
    <property type="project" value="TreeGrafter"/>
</dbReference>
<organism evidence="2 3">
    <name type="scientific">Treponema primitia (strain ATCC BAA-887 / DSM 12427 / ZAS-2)</name>
    <dbReference type="NCBI Taxonomy" id="545694"/>
    <lineage>
        <taxon>Bacteria</taxon>
        <taxon>Pseudomonadati</taxon>
        <taxon>Spirochaetota</taxon>
        <taxon>Spirochaetia</taxon>
        <taxon>Spirochaetales</taxon>
        <taxon>Treponemataceae</taxon>
        <taxon>Treponema</taxon>
    </lineage>
</organism>
<feature type="domain" description="CobW/HypB/UreG nucleotide-binding" evidence="1">
    <location>
        <begin position="5"/>
        <end position="181"/>
    </location>
</feature>
<dbReference type="SUPFAM" id="SSF52540">
    <property type="entry name" value="P-loop containing nucleoside triphosphate hydrolases"/>
    <property type="match status" value="1"/>
</dbReference>
<sequence>MNVQIIVLGGFLGSGKTTVLLELAKYLTGKQGQVQNTRVVIIENEISEAGMDSRLFEKDYRVKNLFSGCACCTYSGEFEAALQAVIRDYEPEWIIVEATGLAYPDAIKASVQKSTGIIPCMLTVADAKRWFRALAGMEQFVEGQLREADIILVNKVDLAGEAETAKVIDSISAKQSAAQIVKTTASAGLDESFWNDILKPRRP</sequence>
<name>F5YKH3_TREPZ</name>
<reference evidence="2 3" key="2">
    <citation type="journal article" date="2011" name="ISME J.">
        <title>RNA-seq reveals cooperative metabolic interactions between two termite-gut spirochete species in co-culture.</title>
        <authorList>
            <person name="Rosenthal A.Z."/>
            <person name="Matson E.G."/>
            <person name="Eldar A."/>
            <person name="Leadbetter J.R."/>
        </authorList>
    </citation>
    <scope>NUCLEOTIDE SEQUENCE [LARGE SCALE GENOMIC DNA]</scope>
    <source>
        <strain evidence="3">ATCC BAA-887 / DSM 12427 / ZAS-2</strain>
    </source>
</reference>
<dbReference type="EMBL" id="CP001843">
    <property type="protein sequence ID" value="AEF84391.1"/>
    <property type="molecule type" value="Genomic_DNA"/>
</dbReference>
<protein>
    <submittedName>
        <fullName evidence="2">Cobalamin synthesis protein/P47K family protein</fullName>
    </submittedName>
</protein>
<evidence type="ECO:0000313" key="2">
    <source>
        <dbReference type="EMBL" id="AEF84391.1"/>
    </source>
</evidence>
<evidence type="ECO:0000259" key="1">
    <source>
        <dbReference type="Pfam" id="PF02492"/>
    </source>
</evidence>
<dbReference type="KEGG" id="tpi:TREPR_1961"/>
<dbReference type="HOGENOM" id="CLU_017452_5_1_12"/>
<dbReference type="Gene3D" id="3.40.50.300">
    <property type="entry name" value="P-loop containing nucleotide triphosphate hydrolases"/>
    <property type="match status" value="1"/>
</dbReference>
<dbReference type="AlphaFoldDB" id="F5YKH3"/>
<evidence type="ECO:0000313" key="3">
    <source>
        <dbReference type="Proteomes" id="UP000009223"/>
    </source>
</evidence>
<dbReference type="PANTHER" id="PTHR13748:SF62">
    <property type="entry name" value="COBW DOMAIN-CONTAINING PROTEIN"/>
    <property type="match status" value="1"/>
</dbReference>
<dbReference type="InterPro" id="IPR051316">
    <property type="entry name" value="Zinc-reg_GTPase_activator"/>
</dbReference>
<dbReference type="RefSeq" id="WP_015708192.1">
    <property type="nucleotide sequence ID" value="NC_015578.1"/>
</dbReference>
<reference evidence="3" key="1">
    <citation type="submission" date="2009-12" db="EMBL/GenBank/DDBJ databases">
        <title>Complete sequence of Treponema primitia strain ZAS-2.</title>
        <authorList>
            <person name="Tetu S.G."/>
            <person name="Matson E."/>
            <person name="Ren Q."/>
            <person name="Seshadri R."/>
            <person name="Elbourne L."/>
            <person name="Hassan K.A."/>
            <person name="Durkin A."/>
            <person name="Radune D."/>
            <person name="Mohamoud Y."/>
            <person name="Shay R."/>
            <person name="Jin S."/>
            <person name="Zhang X."/>
            <person name="Lucey K."/>
            <person name="Ballor N.R."/>
            <person name="Ottesen E."/>
            <person name="Rosenthal R."/>
            <person name="Allen A."/>
            <person name="Leadbetter J.R."/>
            <person name="Paulsen I.T."/>
        </authorList>
    </citation>
    <scope>NUCLEOTIDE SEQUENCE [LARGE SCALE GENOMIC DNA]</scope>
    <source>
        <strain evidence="3">ATCC BAA-887 / DSM 12427 / ZAS-2</strain>
    </source>
</reference>